<proteinExistence type="predicted"/>
<keyword evidence="1" id="KW-0812">Transmembrane</keyword>
<feature type="transmembrane region" description="Helical" evidence="1">
    <location>
        <begin position="12"/>
        <end position="33"/>
    </location>
</feature>
<dbReference type="GeneID" id="29518180"/>
<evidence type="ECO:0000256" key="1">
    <source>
        <dbReference type="SAM" id="Phobius"/>
    </source>
</evidence>
<organism evidence="2 3">
    <name type="scientific">Ensifer adhaerens</name>
    <name type="common">Sinorhizobium morelense</name>
    <dbReference type="NCBI Taxonomy" id="106592"/>
    <lineage>
        <taxon>Bacteria</taxon>
        <taxon>Pseudomonadati</taxon>
        <taxon>Pseudomonadota</taxon>
        <taxon>Alphaproteobacteria</taxon>
        <taxon>Hyphomicrobiales</taxon>
        <taxon>Rhizobiaceae</taxon>
        <taxon>Sinorhizobium/Ensifer group</taxon>
        <taxon>Ensifer</taxon>
    </lineage>
</organism>
<dbReference type="Proteomes" id="UP001214094">
    <property type="component" value="Chromosome"/>
</dbReference>
<name>A0ABY8HGW7_ENSAD</name>
<accession>A0ABY8HGW7</accession>
<keyword evidence="1" id="KW-1133">Transmembrane helix</keyword>
<keyword evidence="3" id="KW-1185">Reference proteome</keyword>
<dbReference type="RefSeq" id="WP_034802275.1">
    <property type="nucleotide sequence ID" value="NZ_CP015880.1"/>
</dbReference>
<dbReference type="EMBL" id="CP121308">
    <property type="protein sequence ID" value="WFP91371.1"/>
    <property type="molecule type" value="Genomic_DNA"/>
</dbReference>
<sequence length="247" mass="26808">MRVINVGAKRGFVSWYVSAGIATLWLAVTPFAFAQDGTTAAELFNYPNTAINGINSAELPKPLEECRKICAARTGCVGFDYSEKGVCRIFASIGSVREAPGSTSETRAVVAGFRDPTNPPLEGLFEKLKQSDHDGDELLDLSRKAFDRGKRDIGNQAIQLSMQRGNTDAKLEVAQWYDPRTFAADRVPSMDANKAARSYFELALEGNSKAVTLLTSMCQEASNTGSIYTNAFESFLGSTYCEGSLNP</sequence>
<protein>
    <submittedName>
        <fullName evidence="2">PAN domain-containing protein</fullName>
    </submittedName>
</protein>
<evidence type="ECO:0000313" key="3">
    <source>
        <dbReference type="Proteomes" id="UP001214094"/>
    </source>
</evidence>
<gene>
    <name evidence="2" type="ORF">P4B07_03045</name>
</gene>
<reference evidence="2 3" key="1">
    <citation type="submission" date="2023-03" db="EMBL/GenBank/DDBJ databases">
        <title>Comparative genome and transcriptome analysis combination mining strategies for increasing vitamin B12 production of Ensifer adhaerens strain.</title>
        <authorList>
            <person name="Yongheng L."/>
        </authorList>
    </citation>
    <scope>NUCLEOTIDE SEQUENCE [LARGE SCALE GENOMIC DNA]</scope>
    <source>
        <strain evidence="2 3">Casida A-T305</strain>
    </source>
</reference>
<evidence type="ECO:0000313" key="2">
    <source>
        <dbReference type="EMBL" id="WFP91371.1"/>
    </source>
</evidence>
<keyword evidence="1" id="KW-0472">Membrane</keyword>